<sequence length="165" mass="18249">MGHRELQISEFGNGDCLMEVDGVDSRASRFGKAVLARTMFELEDTGPKFRDLAEFLKNTDLLEGNTCDSLSERSQPIMAFVTEIQRLCSHDTPLLSPIAETLPDPSPAPRYSHSLKRKDREDLLPPSPEKTMAKNNGSASQIGKVGHWNEMLSTSADTMPPPFIS</sequence>
<dbReference type="Proteomes" id="UP001215280">
    <property type="component" value="Unassembled WGS sequence"/>
</dbReference>
<evidence type="ECO:0000313" key="2">
    <source>
        <dbReference type="EMBL" id="KAJ7742335.1"/>
    </source>
</evidence>
<reference evidence="2" key="1">
    <citation type="submission" date="2023-03" db="EMBL/GenBank/DDBJ databases">
        <title>Massive genome expansion in bonnet fungi (Mycena s.s.) driven by repeated elements and novel gene families across ecological guilds.</title>
        <authorList>
            <consortium name="Lawrence Berkeley National Laboratory"/>
            <person name="Harder C.B."/>
            <person name="Miyauchi S."/>
            <person name="Viragh M."/>
            <person name="Kuo A."/>
            <person name="Thoen E."/>
            <person name="Andreopoulos B."/>
            <person name="Lu D."/>
            <person name="Skrede I."/>
            <person name="Drula E."/>
            <person name="Henrissat B."/>
            <person name="Morin E."/>
            <person name="Kohler A."/>
            <person name="Barry K."/>
            <person name="LaButti K."/>
            <person name="Morin E."/>
            <person name="Salamov A."/>
            <person name="Lipzen A."/>
            <person name="Mereny Z."/>
            <person name="Hegedus B."/>
            <person name="Baldrian P."/>
            <person name="Stursova M."/>
            <person name="Weitz H."/>
            <person name="Taylor A."/>
            <person name="Grigoriev I.V."/>
            <person name="Nagy L.G."/>
            <person name="Martin F."/>
            <person name="Kauserud H."/>
        </authorList>
    </citation>
    <scope>NUCLEOTIDE SEQUENCE</scope>
    <source>
        <strain evidence="2">CBHHK188m</strain>
    </source>
</reference>
<name>A0AAD7IG50_9AGAR</name>
<gene>
    <name evidence="2" type="ORF">DFH07DRAFT_777752</name>
</gene>
<accession>A0AAD7IG50</accession>
<comment type="caution">
    <text evidence="2">The sequence shown here is derived from an EMBL/GenBank/DDBJ whole genome shotgun (WGS) entry which is preliminary data.</text>
</comment>
<protein>
    <submittedName>
        <fullName evidence="2">Uncharacterized protein</fullName>
    </submittedName>
</protein>
<dbReference type="AlphaFoldDB" id="A0AAD7IG50"/>
<proteinExistence type="predicted"/>
<evidence type="ECO:0000256" key="1">
    <source>
        <dbReference type="SAM" id="MobiDB-lite"/>
    </source>
</evidence>
<organism evidence="2 3">
    <name type="scientific">Mycena maculata</name>
    <dbReference type="NCBI Taxonomy" id="230809"/>
    <lineage>
        <taxon>Eukaryota</taxon>
        <taxon>Fungi</taxon>
        <taxon>Dikarya</taxon>
        <taxon>Basidiomycota</taxon>
        <taxon>Agaricomycotina</taxon>
        <taxon>Agaricomycetes</taxon>
        <taxon>Agaricomycetidae</taxon>
        <taxon>Agaricales</taxon>
        <taxon>Marasmiineae</taxon>
        <taxon>Mycenaceae</taxon>
        <taxon>Mycena</taxon>
    </lineage>
</organism>
<keyword evidence="3" id="KW-1185">Reference proteome</keyword>
<evidence type="ECO:0000313" key="3">
    <source>
        <dbReference type="Proteomes" id="UP001215280"/>
    </source>
</evidence>
<feature type="region of interest" description="Disordered" evidence="1">
    <location>
        <begin position="98"/>
        <end position="142"/>
    </location>
</feature>
<dbReference type="EMBL" id="JARJLG010000118">
    <property type="protein sequence ID" value="KAJ7742335.1"/>
    <property type="molecule type" value="Genomic_DNA"/>
</dbReference>